<feature type="compositionally biased region" description="Polar residues" evidence="1">
    <location>
        <begin position="1"/>
        <end position="21"/>
    </location>
</feature>
<feature type="region of interest" description="Disordered" evidence="1">
    <location>
        <begin position="1"/>
        <end position="153"/>
    </location>
</feature>
<evidence type="ECO:0000313" key="2">
    <source>
        <dbReference type="EMBL" id="GKT49521.1"/>
    </source>
</evidence>
<dbReference type="AlphaFoldDB" id="A0AA37PC26"/>
<proteinExistence type="predicted"/>
<organism evidence="2 3">
    <name type="scientific">Colletotrichum spaethianum</name>
    <dbReference type="NCBI Taxonomy" id="700344"/>
    <lineage>
        <taxon>Eukaryota</taxon>
        <taxon>Fungi</taxon>
        <taxon>Dikarya</taxon>
        <taxon>Ascomycota</taxon>
        <taxon>Pezizomycotina</taxon>
        <taxon>Sordariomycetes</taxon>
        <taxon>Hypocreomycetidae</taxon>
        <taxon>Glomerellales</taxon>
        <taxon>Glomerellaceae</taxon>
        <taxon>Colletotrichum</taxon>
        <taxon>Colletotrichum spaethianum species complex</taxon>
    </lineage>
</organism>
<feature type="compositionally biased region" description="Polar residues" evidence="1">
    <location>
        <begin position="72"/>
        <end position="92"/>
    </location>
</feature>
<sequence length="375" mass="41499">MSSDLPNTLGPSSFTSTSPNGNEKVDICYEADESGPNFKEINREENDAGFDELPSTPTPKRKSQANKRNQRTPENMMSTVTPLTKATGQSTDDPFIDEATPRNDNPIIIDLSSSRRAKSPDLEAGSSGVSSTPSTPTKAPGERRRSAFSQPKSITHGEALREVRRVIIEINYIKAEYRRVRGLFEHLMRDENATPVILEATVDATSRRLMRAVKDDERMQSGDPPRHLPYPPVMIPELLAAVEKAEITKRNWYAETNRLFWLLENIDNVKMPALKLKLEMARKKEAAAKQREGIPAATIACQRPVSSYDTPLSVGKTSVSSPAAARRARPDETPSASPATSEVNDQPTLDRGIRNAMRRAADSGPAETFMKKARR</sequence>
<feature type="region of interest" description="Disordered" evidence="1">
    <location>
        <begin position="310"/>
        <end position="375"/>
    </location>
</feature>
<accession>A0AA37PC26</accession>
<gene>
    <name evidence="2" type="ORF">ColSpa_09702</name>
</gene>
<feature type="compositionally biased region" description="Basic residues" evidence="1">
    <location>
        <begin position="59"/>
        <end position="70"/>
    </location>
</feature>
<dbReference type="EMBL" id="BQXU01000030">
    <property type="protein sequence ID" value="GKT49521.1"/>
    <property type="molecule type" value="Genomic_DNA"/>
</dbReference>
<feature type="compositionally biased region" description="Polar residues" evidence="1">
    <location>
        <begin position="334"/>
        <end position="347"/>
    </location>
</feature>
<evidence type="ECO:0000313" key="3">
    <source>
        <dbReference type="Proteomes" id="UP001055115"/>
    </source>
</evidence>
<dbReference type="RefSeq" id="XP_049131871.1">
    <property type="nucleotide sequence ID" value="XM_049275914.1"/>
</dbReference>
<dbReference type="Proteomes" id="UP001055115">
    <property type="component" value="Unassembled WGS sequence"/>
</dbReference>
<reference evidence="2 3" key="1">
    <citation type="submission" date="2022-03" db="EMBL/GenBank/DDBJ databases">
        <title>Genome data of Colletotrichum spp.</title>
        <authorList>
            <person name="Utami Y.D."/>
            <person name="Hiruma K."/>
        </authorList>
    </citation>
    <scope>NUCLEOTIDE SEQUENCE [LARGE SCALE GENOMIC DNA]</scope>
    <source>
        <strain evidence="2 3">MAFF 239500</strain>
    </source>
</reference>
<evidence type="ECO:0000256" key="1">
    <source>
        <dbReference type="SAM" id="MobiDB-lite"/>
    </source>
</evidence>
<feature type="compositionally biased region" description="Low complexity" evidence="1">
    <location>
        <begin position="125"/>
        <end position="137"/>
    </location>
</feature>
<keyword evidence="3" id="KW-1185">Reference proteome</keyword>
<feature type="compositionally biased region" description="Polar residues" evidence="1">
    <location>
        <begin position="310"/>
        <end position="321"/>
    </location>
</feature>
<dbReference type="GeneID" id="73330504"/>
<comment type="caution">
    <text evidence="2">The sequence shown here is derived from an EMBL/GenBank/DDBJ whole genome shotgun (WGS) entry which is preliminary data.</text>
</comment>
<name>A0AA37PC26_9PEZI</name>
<protein>
    <submittedName>
        <fullName evidence="2">Uncharacterized protein</fullName>
    </submittedName>
</protein>